<reference evidence="1 2" key="1">
    <citation type="journal article" date="2018" name="Nat. Ecol. Evol.">
        <title>Genomic signatures of mitonuclear coevolution across populations of Tigriopus californicus.</title>
        <authorList>
            <person name="Barreto F.S."/>
            <person name="Watson E.T."/>
            <person name="Lima T.G."/>
            <person name="Willett C.S."/>
            <person name="Edmands S."/>
            <person name="Li W."/>
            <person name="Burton R.S."/>
        </authorList>
    </citation>
    <scope>NUCLEOTIDE SEQUENCE [LARGE SCALE GENOMIC DNA]</scope>
    <source>
        <strain evidence="1 2">San Diego</strain>
    </source>
</reference>
<name>A0A553N660_TIGCA</name>
<comment type="caution">
    <text evidence="1">The sequence shown here is derived from an EMBL/GenBank/DDBJ whole genome shotgun (WGS) entry which is preliminary data.</text>
</comment>
<evidence type="ECO:0000313" key="1">
    <source>
        <dbReference type="EMBL" id="TRY60925.1"/>
    </source>
</evidence>
<dbReference type="EMBL" id="VCGU01000459">
    <property type="protein sequence ID" value="TRY60925.1"/>
    <property type="molecule type" value="Genomic_DNA"/>
</dbReference>
<accession>A0A553N660</accession>
<evidence type="ECO:0000313" key="2">
    <source>
        <dbReference type="Proteomes" id="UP000318571"/>
    </source>
</evidence>
<organism evidence="1 2">
    <name type="scientific">Tigriopus californicus</name>
    <name type="common">Marine copepod</name>
    <dbReference type="NCBI Taxonomy" id="6832"/>
    <lineage>
        <taxon>Eukaryota</taxon>
        <taxon>Metazoa</taxon>
        <taxon>Ecdysozoa</taxon>
        <taxon>Arthropoda</taxon>
        <taxon>Crustacea</taxon>
        <taxon>Multicrustacea</taxon>
        <taxon>Hexanauplia</taxon>
        <taxon>Copepoda</taxon>
        <taxon>Harpacticoida</taxon>
        <taxon>Harpacticidae</taxon>
        <taxon>Tigriopus</taxon>
    </lineage>
</organism>
<gene>
    <name evidence="1" type="ORF">TCAL_16320</name>
</gene>
<keyword evidence="2" id="KW-1185">Reference proteome</keyword>
<dbReference type="AlphaFoldDB" id="A0A553N660"/>
<sequence length="132" mass="14666">MPEAMKPLAKASAICPPPMKPILRSNRMTVVAEEDMEDSILGFWGVVIMGRGCVGTGVTEGADNDMTCLSLNPQSHQMDYLRNALRSRWSYTLSTDYALNPVQRTCPKCTSRPTAQSRFIGFNVLHDSDLHF</sequence>
<proteinExistence type="predicted"/>
<dbReference type="Proteomes" id="UP000318571">
    <property type="component" value="Chromosome 8"/>
</dbReference>
<protein>
    <submittedName>
        <fullName evidence="1">Uncharacterized protein</fullName>
    </submittedName>
</protein>